<feature type="transmembrane region" description="Helical" evidence="1">
    <location>
        <begin position="66"/>
        <end position="87"/>
    </location>
</feature>
<keyword evidence="1" id="KW-1133">Transmembrane helix</keyword>
<dbReference type="AlphaFoldDB" id="A0A5S4EZ04"/>
<evidence type="ECO:0000256" key="1">
    <source>
        <dbReference type="SAM" id="Phobius"/>
    </source>
</evidence>
<sequence>MSVHAKTRPASRSQQAPWWATPVTAWAVVGATFLLSGTWVMTRWALADIPHTLPRVTAEVSAARQILLWGSLALAVVPFCGLVVWLVRQCRKEPALTLDAMLFLAYTSAFWLGPIGEYEHWTAHRSRFLPGVTSWGPYIPGWHSQTPERQIDLWFTGLFGYSLGMMMVLIMAALMRGLFLRKWPGLHGPKFVLAALLCGLLTDFLSETPFILAGNYAYVAAVPELTIMAGHWYQIPLYEYALVGIFWVGIPCIIRFHGGAPILNGSGRLPHRLKTPVQAMAVIGMVNVCVLCWLGSFAIINLIADPAYVPDIPLHLR</sequence>
<keyword evidence="1" id="KW-0812">Transmembrane</keyword>
<gene>
    <name evidence="2" type="ORF">ETD86_45450</name>
</gene>
<dbReference type="Pfam" id="PF17198">
    <property type="entry name" value="AveC_like"/>
    <property type="match status" value="1"/>
</dbReference>
<feature type="transmembrane region" description="Helical" evidence="1">
    <location>
        <begin position="158"/>
        <end position="179"/>
    </location>
</feature>
<evidence type="ECO:0000313" key="3">
    <source>
        <dbReference type="Proteomes" id="UP000309128"/>
    </source>
</evidence>
<feature type="transmembrane region" description="Helical" evidence="1">
    <location>
        <begin position="279"/>
        <end position="304"/>
    </location>
</feature>
<feature type="transmembrane region" description="Helical" evidence="1">
    <location>
        <begin position="94"/>
        <end position="112"/>
    </location>
</feature>
<feature type="transmembrane region" description="Helical" evidence="1">
    <location>
        <begin position="191"/>
        <end position="217"/>
    </location>
</feature>
<dbReference type="OrthoDB" id="4307195at2"/>
<dbReference type="RefSeq" id="WP_138672834.1">
    <property type="nucleotide sequence ID" value="NZ_VCKY01000259.1"/>
</dbReference>
<protein>
    <submittedName>
        <fullName evidence="2">Spirocyclase, AveC family</fullName>
    </submittedName>
</protein>
<organism evidence="2 3">
    <name type="scientific">Nonomuraea turkmeniaca</name>
    <dbReference type="NCBI Taxonomy" id="103838"/>
    <lineage>
        <taxon>Bacteria</taxon>
        <taxon>Bacillati</taxon>
        <taxon>Actinomycetota</taxon>
        <taxon>Actinomycetes</taxon>
        <taxon>Streptosporangiales</taxon>
        <taxon>Streptosporangiaceae</taxon>
        <taxon>Nonomuraea</taxon>
    </lineage>
</organism>
<dbReference type="EMBL" id="VCKY01000259">
    <property type="protein sequence ID" value="TMR08975.1"/>
    <property type="molecule type" value="Genomic_DNA"/>
</dbReference>
<proteinExistence type="predicted"/>
<reference evidence="2 3" key="1">
    <citation type="submission" date="2019-05" db="EMBL/GenBank/DDBJ databases">
        <title>Draft genome sequence of Nonomuraea turkmeniaca DSM 43926.</title>
        <authorList>
            <person name="Saricaoglu S."/>
            <person name="Isik K."/>
        </authorList>
    </citation>
    <scope>NUCLEOTIDE SEQUENCE [LARGE SCALE GENOMIC DNA]</scope>
    <source>
        <strain evidence="2 3">DSM 43926</strain>
    </source>
</reference>
<dbReference type="Proteomes" id="UP000309128">
    <property type="component" value="Unassembled WGS sequence"/>
</dbReference>
<feature type="transmembrane region" description="Helical" evidence="1">
    <location>
        <begin position="21"/>
        <end position="46"/>
    </location>
</feature>
<feature type="transmembrane region" description="Helical" evidence="1">
    <location>
        <begin position="237"/>
        <end position="258"/>
    </location>
</feature>
<comment type="caution">
    <text evidence="2">The sequence shown here is derived from an EMBL/GenBank/DDBJ whole genome shotgun (WGS) entry which is preliminary data.</text>
</comment>
<name>A0A5S4EZ04_9ACTN</name>
<keyword evidence="1" id="KW-0472">Membrane</keyword>
<keyword evidence="3" id="KW-1185">Reference proteome</keyword>
<evidence type="ECO:0000313" key="2">
    <source>
        <dbReference type="EMBL" id="TMR08975.1"/>
    </source>
</evidence>
<dbReference type="InterPro" id="IPR033459">
    <property type="entry name" value="AveC-like"/>
</dbReference>
<accession>A0A5S4EZ04</accession>